<proteinExistence type="predicted"/>
<name>A0A2P7S037_9HYPH</name>
<evidence type="ECO:0000313" key="3">
    <source>
        <dbReference type="Proteomes" id="UP000240653"/>
    </source>
</evidence>
<reference evidence="2 3" key="1">
    <citation type="submission" date="2018-03" db="EMBL/GenBank/DDBJ databases">
        <title>The draft genome of Mesorhizobium soli JCM 19897.</title>
        <authorList>
            <person name="Li L."/>
            <person name="Liu L."/>
            <person name="Liang L."/>
            <person name="Wang T."/>
            <person name="Zhang X."/>
        </authorList>
    </citation>
    <scope>NUCLEOTIDE SEQUENCE [LARGE SCALE GENOMIC DNA]</scope>
    <source>
        <strain evidence="2 3">JCM 19897</strain>
    </source>
</reference>
<feature type="domain" description="Tip attachment protein J" evidence="1">
    <location>
        <begin position="608"/>
        <end position="772"/>
    </location>
</feature>
<dbReference type="EMBL" id="PXYL01000022">
    <property type="protein sequence ID" value="PSJ55814.1"/>
    <property type="molecule type" value="Genomic_DNA"/>
</dbReference>
<gene>
    <name evidence="2" type="ORF">C7I85_26375</name>
</gene>
<accession>A0A2P7S037</accession>
<dbReference type="OrthoDB" id="5917852at2"/>
<sequence>MFWNFVIGLASFALNLILTPKPQDAKPASLSDFKAPTADEGREIPVAFGTNDFADPNVVWYGSLGTDAIKGPRRYGFFGPRQTLGYKYYLGMHMGLCHGPADEIQEIRVGDKVAWKGAFRGGRMGINKENLFGGQDREGGISGKLDVEMGAQDQGRNDYLVAKQGPDTPAYRGIVGIVLRGVYLGTSPYIKPWAFRIKRIFKRSDGSAQWYPQTAEVAAPIDTTKGNPGIDLGVHLNNGINWDTYGDYILWQHHTGDPIVWSIPTGKHITIAREGTWEFGPRGHITGDNEIVVRQGSGGTGTSLKFYKPDTGALLQSVDIPGTATNHGFLMDDIEVDGTRWGVARSVGPSAAASRWNLLKKEPGGPWSLQWSEADTGESVAAISMGRKYVYGVTATSSMNIVRVAWPSLALTIVAPTGLTANVLNCHYFDDTDEVIVVCANGDIRVYSADLSTLKRSAIGIANGSAWGMASKRMKSGPGTIGLLTNVSGAVKIRQVGVSTLEIVHTINVADTNFVGKDVPQLGHEAGFNEEHGSVLLANGLFRSLFWFVTGASSGDMNPAHIIRECLTDKTWGMGYNDADIDDASFRTAADIFYAEGFGLSLKWYREEEIREFVSRILAHVDAYLFVDRSTGKFRLKPIRKDYDINTIPVINEDVVTDWTEIERRQTAEAVNQVIVNYYNREKRKTGSHAVTNIAQAMQSTSGIVSTSRGYPGINHRDLAIRVATRDVLSLGAGIISGRISCKRTVEKLNPGDPFRLVSDRHKLSGEVMRVVDQDFGDGRSNKIVMKFVQDVFNLGAAVLVDSSAEDVPDTPTAPVSPRLIWEMPYRELRQMIGDTDLAAMLSADPKAGLLQIAGGRPSDNALNAIVQVGGGSVYSDAGSLDFAPSAALDAAISADATDVAVSGEIGLGNVSIGSLAVIFGEARTEVVRIDAIGSGTLTIARGCLDTVPRSHTKGTAILFFDDFSESDFEKRTNGDSVSVRLLTVTSRDVLDTVDAPVDTVTFASRAIRPYRPANVKVNGSSSGPVDAISLDPIPVTWARRNRLTESAPLDWTAADQAPETGQTTTVTLTDLSGTVVRTYSGITGTSQAVAKADFGGVEQGYIVVSAERDGYSSLRSYRIPVILATPSPSDILIDNSTVAVTTPIGTLVGKLSVVGGTAPFTFEIIG</sequence>
<protein>
    <recommendedName>
        <fullName evidence="1">Tip attachment protein J domain-containing protein</fullName>
    </recommendedName>
</protein>
<dbReference type="InterPro" id="IPR032876">
    <property type="entry name" value="J_dom"/>
</dbReference>
<keyword evidence="3" id="KW-1185">Reference proteome</keyword>
<evidence type="ECO:0000313" key="2">
    <source>
        <dbReference type="EMBL" id="PSJ55814.1"/>
    </source>
</evidence>
<dbReference type="Pfam" id="PF13550">
    <property type="entry name" value="Phage-tail_3"/>
    <property type="match status" value="1"/>
</dbReference>
<dbReference type="Proteomes" id="UP000240653">
    <property type="component" value="Unassembled WGS sequence"/>
</dbReference>
<organism evidence="2 3">
    <name type="scientific">Pseudaminobacter soli</name>
    <name type="common">ex Li et al. 2025</name>
    <dbReference type="NCBI Taxonomy" id="1295366"/>
    <lineage>
        <taxon>Bacteria</taxon>
        <taxon>Pseudomonadati</taxon>
        <taxon>Pseudomonadota</taxon>
        <taxon>Alphaproteobacteria</taxon>
        <taxon>Hyphomicrobiales</taxon>
        <taxon>Phyllobacteriaceae</taxon>
        <taxon>Pseudaminobacter</taxon>
    </lineage>
</organism>
<dbReference type="InterPro" id="IPR011044">
    <property type="entry name" value="Quino_amine_DH_bsu"/>
</dbReference>
<dbReference type="AlphaFoldDB" id="A0A2P7S037"/>
<dbReference type="RefSeq" id="WP_106726979.1">
    <property type="nucleotide sequence ID" value="NZ_PXYL01000022.1"/>
</dbReference>
<dbReference type="SUPFAM" id="SSF50969">
    <property type="entry name" value="YVTN repeat-like/Quinoprotein amine dehydrogenase"/>
    <property type="match status" value="1"/>
</dbReference>
<comment type="caution">
    <text evidence="2">The sequence shown here is derived from an EMBL/GenBank/DDBJ whole genome shotgun (WGS) entry which is preliminary data.</text>
</comment>
<evidence type="ECO:0000259" key="1">
    <source>
        <dbReference type="Pfam" id="PF13550"/>
    </source>
</evidence>